<protein>
    <submittedName>
        <fullName evidence="2">Uncharacterized protein</fullName>
    </submittedName>
</protein>
<dbReference type="EMBL" id="JAXOVW010000049">
    <property type="protein sequence ID" value="MDZ5609094.1"/>
    <property type="molecule type" value="Genomic_DNA"/>
</dbReference>
<keyword evidence="3" id="KW-1185">Reference proteome</keyword>
<proteinExistence type="predicted"/>
<name>A0ABU5K086_9BACI</name>
<feature type="transmembrane region" description="Helical" evidence="1">
    <location>
        <begin position="58"/>
        <end position="79"/>
    </location>
</feature>
<accession>A0ABU5K086</accession>
<evidence type="ECO:0000256" key="1">
    <source>
        <dbReference type="SAM" id="Phobius"/>
    </source>
</evidence>
<keyword evidence="1" id="KW-0812">Transmembrane</keyword>
<comment type="caution">
    <text evidence="2">The sequence shown here is derived from an EMBL/GenBank/DDBJ whole genome shotgun (WGS) entry which is preliminary data.</text>
</comment>
<organism evidence="2 3">
    <name type="scientific">Bacillus bingmayongensis</name>
    <dbReference type="NCBI Taxonomy" id="1150157"/>
    <lineage>
        <taxon>Bacteria</taxon>
        <taxon>Bacillati</taxon>
        <taxon>Bacillota</taxon>
        <taxon>Bacilli</taxon>
        <taxon>Bacillales</taxon>
        <taxon>Bacillaceae</taxon>
        <taxon>Bacillus</taxon>
    </lineage>
</organism>
<keyword evidence="1" id="KW-1133">Transmembrane helix</keyword>
<keyword evidence="1" id="KW-0472">Membrane</keyword>
<feature type="transmembrane region" description="Helical" evidence="1">
    <location>
        <begin position="6"/>
        <end position="24"/>
    </location>
</feature>
<dbReference type="RefSeq" id="WP_374218651.1">
    <property type="nucleotide sequence ID" value="NZ_JAXOVW010000049.1"/>
</dbReference>
<reference evidence="3" key="1">
    <citation type="submission" date="2023-11" db="EMBL/GenBank/DDBJ databases">
        <title>Genome Sequence of Bacillus pseudomycoides stain BUPM19.</title>
        <authorList>
            <person name="Farhat A."/>
        </authorList>
    </citation>
    <scope>NUCLEOTIDE SEQUENCE [LARGE SCALE GENOMIC DNA]</scope>
    <source>
        <strain evidence="3">BUPM19</strain>
    </source>
</reference>
<evidence type="ECO:0000313" key="3">
    <source>
        <dbReference type="Proteomes" id="UP001291930"/>
    </source>
</evidence>
<sequence>MFNRLELWQPFIIGLAVVSAGALTEKLNSPMWLIIVIPFPIGITLLLSFLQWDGILWLSAYGLTLFYYIIFHIFLSYVFKFDSLIPAWKLHT</sequence>
<gene>
    <name evidence="2" type="ORF">U2I54_19000</name>
</gene>
<feature type="transmembrane region" description="Helical" evidence="1">
    <location>
        <begin position="31"/>
        <end position="52"/>
    </location>
</feature>
<evidence type="ECO:0000313" key="2">
    <source>
        <dbReference type="EMBL" id="MDZ5609094.1"/>
    </source>
</evidence>
<dbReference type="Proteomes" id="UP001291930">
    <property type="component" value="Unassembled WGS sequence"/>
</dbReference>